<proteinExistence type="predicted"/>
<dbReference type="OrthoDB" id="10391563at2759"/>
<evidence type="ECO:0000313" key="2">
    <source>
        <dbReference type="EMBL" id="KAF5342701.1"/>
    </source>
</evidence>
<evidence type="ECO:0000313" key="3">
    <source>
        <dbReference type="Proteomes" id="UP000541558"/>
    </source>
</evidence>
<sequence length="951" mass="106103">MALCHPPQTHRITDTVSPTDRQRPLRFPKRIAVSMFWGWAQTDLTRIHASSAPAHGRPRLANPMPIWIPDAFRSTMSVCWGWAQTDLTRIHASSAPAHGRPRLANPMPIWIESGFPTLSGAPCPYAGAGRKLTLRGFTHPQLPYMGAAPVLYLTPYHANFNTSELPFRTLSGTTRPCSGTGRKLTLRGFTHPQLQDMDALGGLTRLSIPLATEKTCLVRTELSPQPVNPQFPVTPSCLRRIFWMWKPAWMTLQNDFILDDDGVESTEHSHPTHSASSTAARGPSLPFESVIAKYSGLSSRVENKEAEVAPGSGEKSISLAELPAPWPLFEIQVEVDHEQDAIIRLHNAMYTTTEALPRLRSSFATPSARGRIYLEVENLSSAMSICRSFFGIKHWTAKRIGEEEYLRLLDHNDTSFQFAPSFTCRPNTWIRLKGYPHHGHLALVKEVLRDQPSNIEVYVVPVPLKDGSRKRKASQETRLLHLHDAKEVFGEDKVEETGCEEFVAQDSSQRRVFKRGLEVLAYVDYIPSVARPTRKEFETFASTSLIPSGLYDATYIQLFAPWTPGERFVAFAGTYVGISGWVLAVGEDEIQGRWEMDGAVHVQWISQFEVKRLFLLGDNVAINGGSLEGNVGLVTGFNTEGDVMLSFDITGKSHAFPGRMLTRIDPCDPGLEDPEVVLNKDVPRISSTYWRLHGLRVSMAQAQHMKGYMGTVKDVREDRTATVELDAYSVSSKKTAACPLSRLVTYGESGWVSMALLAEDVEKNAWVHKPVDPPEHLVPLPQRPATPPPPVPSTSEGRLSPDWNPSSGTVKLATHMKTWFPLMKKRHPASAALPFACLAQLEGSSDYVRCKVTGWNEDGKIFVSHENAPAQEIDLDEVIPRRPYTSTFLAVVTNPDHHMFGEQVEIKETAWDKEGVNLMCTLYRPAKNGWERKAQVALETLRADDLVVVYE</sequence>
<name>A0A8H5FMZ5_9AGAR</name>
<feature type="region of interest" description="Disordered" evidence="1">
    <location>
        <begin position="263"/>
        <end position="282"/>
    </location>
</feature>
<comment type="caution">
    <text evidence="2">The sequence shown here is derived from an EMBL/GenBank/DDBJ whole genome shotgun (WGS) entry which is preliminary data.</text>
</comment>
<gene>
    <name evidence="2" type="ORF">D9611_001656</name>
</gene>
<dbReference type="EMBL" id="JAACJK010000001">
    <property type="protein sequence ID" value="KAF5342701.1"/>
    <property type="molecule type" value="Genomic_DNA"/>
</dbReference>
<reference evidence="2 3" key="1">
    <citation type="journal article" date="2020" name="ISME J.">
        <title>Uncovering the hidden diversity of litter-decomposition mechanisms in mushroom-forming fungi.</title>
        <authorList>
            <person name="Floudas D."/>
            <person name="Bentzer J."/>
            <person name="Ahren D."/>
            <person name="Johansson T."/>
            <person name="Persson P."/>
            <person name="Tunlid A."/>
        </authorList>
    </citation>
    <scope>NUCLEOTIDE SEQUENCE [LARGE SCALE GENOMIC DNA]</scope>
    <source>
        <strain evidence="2 3">CBS 175.51</strain>
    </source>
</reference>
<feature type="region of interest" description="Disordered" evidence="1">
    <location>
        <begin position="776"/>
        <end position="804"/>
    </location>
</feature>
<dbReference type="InterPro" id="IPR036735">
    <property type="entry name" value="NGN_dom_sf"/>
</dbReference>
<evidence type="ECO:0000256" key="1">
    <source>
        <dbReference type="SAM" id="MobiDB-lite"/>
    </source>
</evidence>
<dbReference type="GO" id="GO:0006354">
    <property type="term" value="P:DNA-templated transcription elongation"/>
    <property type="evidence" value="ECO:0007669"/>
    <property type="project" value="InterPro"/>
</dbReference>
<feature type="compositionally biased region" description="Polar residues" evidence="1">
    <location>
        <begin position="793"/>
        <end position="804"/>
    </location>
</feature>
<accession>A0A8H5FMZ5</accession>
<keyword evidence="3" id="KW-1185">Reference proteome</keyword>
<dbReference type="AlphaFoldDB" id="A0A8H5FMZ5"/>
<feature type="compositionally biased region" description="Pro residues" evidence="1">
    <location>
        <begin position="781"/>
        <end position="792"/>
    </location>
</feature>
<protein>
    <submittedName>
        <fullName evidence="2">Uncharacterized protein</fullName>
    </submittedName>
</protein>
<dbReference type="Proteomes" id="UP000541558">
    <property type="component" value="Unassembled WGS sequence"/>
</dbReference>
<feature type="region of interest" description="Disordered" evidence="1">
    <location>
        <begin position="1"/>
        <end position="21"/>
    </location>
</feature>
<dbReference type="Gene3D" id="3.30.70.940">
    <property type="entry name" value="NusG, N-terminal domain"/>
    <property type="match status" value="1"/>
</dbReference>
<organism evidence="2 3">
    <name type="scientific">Ephemerocybe angulata</name>
    <dbReference type="NCBI Taxonomy" id="980116"/>
    <lineage>
        <taxon>Eukaryota</taxon>
        <taxon>Fungi</taxon>
        <taxon>Dikarya</taxon>
        <taxon>Basidiomycota</taxon>
        <taxon>Agaricomycotina</taxon>
        <taxon>Agaricomycetes</taxon>
        <taxon>Agaricomycetidae</taxon>
        <taxon>Agaricales</taxon>
        <taxon>Agaricineae</taxon>
        <taxon>Psathyrellaceae</taxon>
        <taxon>Ephemerocybe</taxon>
    </lineage>
</organism>